<dbReference type="GO" id="GO:0045944">
    <property type="term" value="P:positive regulation of transcription by RNA polymerase II"/>
    <property type="evidence" value="ECO:0007669"/>
    <property type="project" value="TreeGrafter"/>
</dbReference>
<dbReference type="PANTHER" id="PTHR15974">
    <property type="entry name" value="CYTOKINE-LIKE PROTEIN 1"/>
    <property type="match status" value="1"/>
</dbReference>
<dbReference type="GeneTree" id="ENSGT00940000177390"/>
<accession>A0A3B3UEQ0</accession>
<dbReference type="Pfam" id="PF15153">
    <property type="entry name" value="CYTL1"/>
    <property type="match status" value="1"/>
</dbReference>
<proteinExistence type="predicted"/>
<feature type="chain" id="PRO_5017345007" description="Cytokine-like protein 1" evidence="1">
    <location>
        <begin position="20"/>
        <end position="120"/>
    </location>
</feature>
<evidence type="ECO:0000313" key="3">
    <source>
        <dbReference type="Proteomes" id="UP000261500"/>
    </source>
</evidence>
<evidence type="ECO:0000313" key="2">
    <source>
        <dbReference type="Ensembl" id="ENSPLAP00000011403.1"/>
    </source>
</evidence>
<reference evidence="2" key="2">
    <citation type="submission" date="2025-09" db="UniProtKB">
        <authorList>
            <consortium name="Ensembl"/>
        </authorList>
    </citation>
    <scope>IDENTIFICATION</scope>
</reference>
<dbReference type="Ensembl" id="ENSPLAT00000018755.1">
    <property type="protein sequence ID" value="ENSPLAP00000011403.1"/>
    <property type="gene ID" value="ENSPLAG00000014491.1"/>
</dbReference>
<name>A0A3B3UEQ0_9TELE</name>
<dbReference type="InterPro" id="IPR029253">
    <property type="entry name" value="CYTL1"/>
</dbReference>
<keyword evidence="1" id="KW-0732">Signal</keyword>
<dbReference type="AlphaFoldDB" id="A0A3B3UEQ0"/>
<evidence type="ECO:0000256" key="1">
    <source>
        <dbReference type="SAM" id="SignalP"/>
    </source>
</evidence>
<organism evidence="2 3">
    <name type="scientific">Poecilia latipinna</name>
    <name type="common">sailfin molly</name>
    <dbReference type="NCBI Taxonomy" id="48699"/>
    <lineage>
        <taxon>Eukaryota</taxon>
        <taxon>Metazoa</taxon>
        <taxon>Chordata</taxon>
        <taxon>Craniata</taxon>
        <taxon>Vertebrata</taxon>
        <taxon>Euteleostomi</taxon>
        <taxon>Actinopterygii</taxon>
        <taxon>Neopterygii</taxon>
        <taxon>Teleostei</taxon>
        <taxon>Neoteleostei</taxon>
        <taxon>Acanthomorphata</taxon>
        <taxon>Ovalentaria</taxon>
        <taxon>Atherinomorphae</taxon>
        <taxon>Cyprinodontiformes</taxon>
        <taxon>Poeciliidae</taxon>
        <taxon>Poeciliinae</taxon>
        <taxon>Poecilia</taxon>
    </lineage>
</organism>
<dbReference type="PANTHER" id="PTHR15974:SF0">
    <property type="entry name" value="CYTOKINE-LIKE PROTEIN 1"/>
    <property type="match status" value="1"/>
</dbReference>
<feature type="signal peptide" evidence="1">
    <location>
        <begin position="1"/>
        <end position="19"/>
    </location>
</feature>
<sequence length="120" mass="14114">MSILKQLLLLLSVVPMALSYPFFPPTCYSKALSMAQELTQMANACVMYKMRDYISLVEDLRRRRCGYTREVRKLEVTLRQLFIIMGEKCHGVRKVTVGINCNNHNVEFRYYRFCPQTHLI</sequence>
<dbReference type="Proteomes" id="UP000261500">
    <property type="component" value="Unplaced"/>
</dbReference>
<protein>
    <recommendedName>
        <fullName evidence="4">Cytokine-like protein 1</fullName>
    </recommendedName>
</protein>
<reference evidence="2" key="1">
    <citation type="submission" date="2025-08" db="UniProtKB">
        <authorList>
            <consortium name="Ensembl"/>
        </authorList>
    </citation>
    <scope>IDENTIFICATION</scope>
</reference>
<keyword evidence="3" id="KW-1185">Reference proteome</keyword>
<evidence type="ECO:0008006" key="4">
    <source>
        <dbReference type="Google" id="ProtNLM"/>
    </source>
</evidence>